<evidence type="ECO:0000313" key="1">
    <source>
        <dbReference type="EMBL" id="MDQ1123727.1"/>
    </source>
</evidence>
<accession>A0ABU0TVN3</accession>
<name>A0ABU0TVN3_MICTR</name>
<protein>
    <submittedName>
        <fullName evidence="1">Nucleoside-diphosphate-sugar epimerase</fullName>
    </submittedName>
</protein>
<sequence length="148" mass="14837">MNIKTLTALTAATAVIFIGGLGFIGGTAVAALQNAVAPHDNTYIDTVPAPADDAIDAPSAPLILTPNQLAAGPVTLQPGQILLVVSDAPQGRTFTGTGGSSDDGIVQFEAADATDDASFFAHKPGTTTAWVSGPDGQRVSFDVTVATS</sequence>
<keyword evidence="2" id="KW-1185">Reference proteome</keyword>
<dbReference type="RefSeq" id="WP_307483688.1">
    <property type="nucleotide sequence ID" value="NZ_JAUTBF010000001.1"/>
</dbReference>
<reference evidence="1 2" key="1">
    <citation type="submission" date="2023-07" db="EMBL/GenBank/DDBJ databases">
        <title>Functional and genomic diversity of the sorghum phyllosphere microbiome.</title>
        <authorList>
            <person name="Shade A."/>
        </authorList>
    </citation>
    <scope>NUCLEOTIDE SEQUENCE [LARGE SCALE GENOMIC DNA]</scope>
    <source>
        <strain evidence="1 2">SORGH_AS_1207</strain>
    </source>
</reference>
<organism evidence="1 2">
    <name type="scientific">Microbacterium trichothecenolyticum</name>
    <name type="common">Aureobacterium trichothecenolyticum</name>
    <dbReference type="NCBI Taxonomy" id="69370"/>
    <lineage>
        <taxon>Bacteria</taxon>
        <taxon>Bacillati</taxon>
        <taxon>Actinomycetota</taxon>
        <taxon>Actinomycetes</taxon>
        <taxon>Micrococcales</taxon>
        <taxon>Microbacteriaceae</taxon>
        <taxon>Microbacterium</taxon>
    </lineage>
</organism>
<gene>
    <name evidence="1" type="ORF">QE412_002300</name>
</gene>
<evidence type="ECO:0000313" key="2">
    <source>
        <dbReference type="Proteomes" id="UP001226691"/>
    </source>
</evidence>
<dbReference type="Proteomes" id="UP001226691">
    <property type="component" value="Unassembled WGS sequence"/>
</dbReference>
<proteinExistence type="predicted"/>
<dbReference type="EMBL" id="JAUTBF010000001">
    <property type="protein sequence ID" value="MDQ1123727.1"/>
    <property type="molecule type" value="Genomic_DNA"/>
</dbReference>
<comment type="caution">
    <text evidence="1">The sequence shown here is derived from an EMBL/GenBank/DDBJ whole genome shotgun (WGS) entry which is preliminary data.</text>
</comment>